<evidence type="ECO:0000313" key="1">
    <source>
        <dbReference type="EMBL" id="POG60036.1"/>
    </source>
</evidence>
<sequence>MIIGFKEASNVEIKASVLSALPLFNTPVSIADSFSQFEHSKFPTFGFFLLFCLYKLYH</sequence>
<comment type="caution">
    <text evidence="1">The sequence shown here is derived from an EMBL/GenBank/DDBJ whole genome shotgun (WGS) entry which is preliminary data.</text>
</comment>
<reference evidence="1 2" key="2">
    <citation type="journal article" date="2018" name="New Phytol.">
        <title>High intraspecific genome diversity in the model arbuscular mycorrhizal symbiont Rhizophagus irregularis.</title>
        <authorList>
            <person name="Chen E.C.H."/>
            <person name="Morin E."/>
            <person name="Beaudet D."/>
            <person name="Noel J."/>
            <person name="Yildirir G."/>
            <person name="Ndikumana S."/>
            <person name="Charron P."/>
            <person name="St-Onge C."/>
            <person name="Giorgi J."/>
            <person name="Kruger M."/>
            <person name="Marton T."/>
            <person name="Ropars J."/>
            <person name="Grigoriev I.V."/>
            <person name="Hainaut M."/>
            <person name="Henrissat B."/>
            <person name="Roux C."/>
            <person name="Martin F."/>
            <person name="Corradi N."/>
        </authorList>
    </citation>
    <scope>NUCLEOTIDE SEQUENCE [LARGE SCALE GENOMIC DNA]</scope>
    <source>
        <strain evidence="1 2">DAOM 197198</strain>
    </source>
</reference>
<organism evidence="1 2">
    <name type="scientific">Rhizophagus irregularis (strain DAOM 181602 / DAOM 197198 / MUCL 43194)</name>
    <name type="common">Arbuscular mycorrhizal fungus</name>
    <name type="synonym">Glomus intraradices</name>
    <dbReference type="NCBI Taxonomy" id="747089"/>
    <lineage>
        <taxon>Eukaryota</taxon>
        <taxon>Fungi</taxon>
        <taxon>Fungi incertae sedis</taxon>
        <taxon>Mucoromycota</taxon>
        <taxon>Glomeromycotina</taxon>
        <taxon>Glomeromycetes</taxon>
        <taxon>Glomerales</taxon>
        <taxon>Glomeraceae</taxon>
        <taxon>Rhizophagus</taxon>
    </lineage>
</organism>
<evidence type="ECO:0000313" key="2">
    <source>
        <dbReference type="Proteomes" id="UP000018888"/>
    </source>
</evidence>
<reference evidence="1 2" key="1">
    <citation type="journal article" date="2013" name="Proc. Natl. Acad. Sci. U.S.A.">
        <title>Genome of an arbuscular mycorrhizal fungus provides insight into the oldest plant symbiosis.</title>
        <authorList>
            <person name="Tisserant E."/>
            <person name="Malbreil M."/>
            <person name="Kuo A."/>
            <person name="Kohler A."/>
            <person name="Symeonidi A."/>
            <person name="Balestrini R."/>
            <person name="Charron P."/>
            <person name="Duensing N."/>
            <person name="Frei Dit Frey N."/>
            <person name="Gianinazzi-Pearson V."/>
            <person name="Gilbert L.B."/>
            <person name="Handa Y."/>
            <person name="Herr J.R."/>
            <person name="Hijri M."/>
            <person name="Koul R."/>
            <person name="Kawaguchi M."/>
            <person name="Krajinski F."/>
            <person name="Lammers P.J."/>
            <person name="Masclaux F.G."/>
            <person name="Murat C."/>
            <person name="Morin E."/>
            <person name="Ndikumana S."/>
            <person name="Pagni M."/>
            <person name="Petitpierre D."/>
            <person name="Requena N."/>
            <person name="Rosikiewicz P."/>
            <person name="Riley R."/>
            <person name="Saito K."/>
            <person name="San Clemente H."/>
            <person name="Shapiro H."/>
            <person name="van Tuinen D."/>
            <person name="Becard G."/>
            <person name="Bonfante P."/>
            <person name="Paszkowski U."/>
            <person name="Shachar-Hill Y.Y."/>
            <person name="Tuskan G.A."/>
            <person name="Young P.W."/>
            <person name="Sanders I.R."/>
            <person name="Henrissat B."/>
            <person name="Rensing S.A."/>
            <person name="Grigoriev I.V."/>
            <person name="Corradi N."/>
            <person name="Roux C."/>
            <person name="Martin F."/>
        </authorList>
    </citation>
    <scope>NUCLEOTIDE SEQUENCE [LARGE SCALE GENOMIC DNA]</scope>
    <source>
        <strain evidence="1 2">DAOM 197198</strain>
    </source>
</reference>
<gene>
    <name evidence="1" type="ORF">GLOIN_2v809760</name>
</gene>
<keyword evidence="2" id="KW-1185">Reference proteome</keyword>
<proteinExistence type="predicted"/>
<name>A0A2P4P3R7_RHIID</name>
<dbReference type="Proteomes" id="UP000018888">
    <property type="component" value="Unassembled WGS sequence"/>
</dbReference>
<protein>
    <submittedName>
        <fullName evidence="1">Uncharacterized protein</fullName>
    </submittedName>
</protein>
<dbReference type="EMBL" id="AUPC02000413">
    <property type="protein sequence ID" value="POG60036.1"/>
    <property type="molecule type" value="Genomic_DNA"/>
</dbReference>
<dbReference type="AlphaFoldDB" id="A0A2P4P3R7"/>
<accession>A0A2P4P3R7</accession>